<evidence type="ECO:0000259" key="1">
    <source>
        <dbReference type="Pfam" id="PF08241"/>
    </source>
</evidence>
<evidence type="ECO:0000313" key="5">
    <source>
        <dbReference type="Proteomes" id="UP001321018"/>
    </source>
</evidence>
<dbReference type="PANTHER" id="PTHR42912">
    <property type="entry name" value="METHYLTRANSFERASE"/>
    <property type="match status" value="1"/>
</dbReference>
<reference evidence="2 4" key="1">
    <citation type="submission" date="2022-09" db="EMBL/GenBank/DDBJ databases">
        <title>Enrichment on poylsaccharides allowed isolation of novel metabolic and taxonomic groups of Haloarchaea.</title>
        <authorList>
            <person name="Sorokin D.Y."/>
            <person name="Elcheninov A.G."/>
            <person name="Khizhniak T.V."/>
            <person name="Kolganova T.V."/>
            <person name="Kublanov I.V."/>
        </authorList>
    </citation>
    <scope>NUCLEOTIDE SEQUENCE</scope>
    <source>
        <strain evidence="3 4">AArc-m2/3/4</strain>
        <strain evidence="2">AArc-xg1-1</strain>
    </source>
</reference>
<evidence type="ECO:0000313" key="3">
    <source>
        <dbReference type="EMBL" id="MCU4973246.1"/>
    </source>
</evidence>
<dbReference type="Pfam" id="PF08241">
    <property type="entry name" value="Methyltransf_11"/>
    <property type="match status" value="1"/>
</dbReference>
<organism evidence="2 5">
    <name type="scientific">Natronoglomus mannanivorans</name>
    <dbReference type="NCBI Taxonomy" id="2979990"/>
    <lineage>
        <taxon>Archaea</taxon>
        <taxon>Methanobacteriati</taxon>
        <taxon>Methanobacteriota</taxon>
        <taxon>Stenosarchaea group</taxon>
        <taxon>Halobacteria</taxon>
        <taxon>Halobacteriales</taxon>
        <taxon>Natrialbaceae</taxon>
        <taxon>Natronoglomus</taxon>
    </lineage>
</organism>
<keyword evidence="2" id="KW-0489">Methyltransferase</keyword>
<dbReference type="SUPFAM" id="SSF53335">
    <property type="entry name" value="S-adenosyl-L-methionine-dependent methyltransferases"/>
    <property type="match status" value="1"/>
</dbReference>
<dbReference type="Proteomes" id="UP001321018">
    <property type="component" value="Unassembled WGS sequence"/>
</dbReference>
<evidence type="ECO:0000313" key="4">
    <source>
        <dbReference type="Proteomes" id="UP001320972"/>
    </source>
</evidence>
<dbReference type="GO" id="GO:0008757">
    <property type="term" value="F:S-adenosylmethionine-dependent methyltransferase activity"/>
    <property type="evidence" value="ECO:0007669"/>
    <property type="project" value="InterPro"/>
</dbReference>
<dbReference type="AlphaFoldDB" id="A0AAP2YY34"/>
<proteinExistence type="predicted"/>
<comment type="caution">
    <text evidence="2">The sequence shown here is derived from an EMBL/GenBank/DDBJ whole genome shotgun (WGS) entry which is preliminary data.</text>
</comment>
<dbReference type="InterPro" id="IPR029063">
    <property type="entry name" value="SAM-dependent_MTases_sf"/>
</dbReference>
<evidence type="ECO:0000313" key="2">
    <source>
        <dbReference type="EMBL" id="MCU4741541.1"/>
    </source>
</evidence>
<dbReference type="PANTHER" id="PTHR42912:SF93">
    <property type="entry name" value="N6-ADENOSINE-METHYLTRANSFERASE TMT1A"/>
    <property type="match status" value="1"/>
</dbReference>
<dbReference type="CDD" id="cd02440">
    <property type="entry name" value="AdoMet_MTases"/>
    <property type="match status" value="1"/>
</dbReference>
<dbReference type="Proteomes" id="UP001320972">
    <property type="component" value="Unassembled WGS sequence"/>
</dbReference>
<accession>A0AAP2YY34</accession>
<keyword evidence="2" id="KW-0808">Transferase</keyword>
<protein>
    <submittedName>
        <fullName evidence="2">Class I SAM-dependent methyltransferase</fullName>
    </submittedName>
</protein>
<dbReference type="InterPro" id="IPR013216">
    <property type="entry name" value="Methyltransf_11"/>
</dbReference>
<name>A0AAP2YY34_9EURY</name>
<dbReference type="EMBL" id="JAOPKB010000005">
    <property type="protein sequence ID" value="MCU4973246.1"/>
    <property type="molecule type" value="Genomic_DNA"/>
</dbReference>
<dbReference type="EMBL" id="JAOPKA010000004">
    <property type="protein sequence ID" value="MCU4741541.1"/>
    <property type="molecule type" value="Genomic_DNA"/>
</dbReference>
<dbReference type="Gene3D" id="3.40.50.150">
    <property type="entry name" value="Vaccinia Virus protein VP39"/>
    <property type="match status" value="1"/>
</dbReference>
<dbReference type="InterPro" id="IPR050508">
    <property type="entry name" value="Methyltransf_Superfamily"/>
</dbReference>
<dbReference type="RefSeq" id="WP_338003378.1">
    <property type="nucleotide sequence ID" value="NZ_JAOPKA010000004.1"/>
</dbReference>
<keyword evidence="4" id="KW-1185">Reference proteome</keyword>
<dbReference type="GO" id="GO:0032259">
    <property type="term" value="P:methylation"/>
    <property type="evidence" value="ECO:0007669"/>
    <property type="project" value="UniProtKB-KW"/>
</dbReference>
<sequence length="253" mass="28380">MVDALGLIERGLNRPDKIPRYVVGLLIPSSNWGPEWRRRGDVVQFEPGGYASSPRTRPEFASNLYHEVAGLGSVLDDHLEGTPERSIEVGCGYGRLSPWIAEYSEDHVGVDPDEDALERAVEQYGDIDSECGAETEPEAGLEFVPARADSIPFPDDSFDLLVTWTVLQHVPDEVIRESATELRRVLSPDGLAVCCERLRPPADDHIWPRSLETYQRLFEPLELVDVRERPVEPTWAEAMDTMRPAESVLVFRG</sequence>
<gene>
    <name evidence="3" type="ORF">OB955_10880</name>
    <name evidence="2" type="ORF">OB960_09015</name>
</gene>
<feature type="domain" description="Methyltransferase type 11" evidence="1">
    <location>
        <begin position="88"/>
        <end position="194"/>
    </location>
</feature>